<evidence type="ECO:0000313" key="3">
    <source>
        <dbReference type="Proteomes" id="UP000655830"/>
    </source>
</evidence>
<reference evidence="2" key="1">
    <citation type="submission" date="2020-08" db="EMBL/GenBank/DDBJ databases">
        <title>Genome public.</title>
        <authorList>
            <person name="Liu C."/>
            <person name="Sun Q."/>
        </authorList>
    </citation>
    <scope>NUCLEOTIDE SEQUENCE</scope>
    <source>
        <strain evidence="2">NSJ-12</strain>
    </source>
</reference>
<accession>A0A926EKI5</accession>
<proteinExistence type="predicted"/>
<dbReference type="Proteomes" id="UP000655830">
    <property type="component" value="Unassembled WGS sequence"/>
</dbReference>
<organism evidence="2 3">
    <name type="scientific">Zhenhengia yiwuensis</name>
    <dbReference type="NCBI Taxonomy" id="2763666"/>
    <lineage>
        <taxon>Bacteria</taxon>
        <taxon>Bacillati</taxon>
        <taxon>Bacillota</taxon>
        <taxon>Clostridia</taxon>
        <taxon>Lachnospirales</taxon>
        <taxon>Lachnospiraceae</taxon>
        <taxon>Zhenhengia</taxon>
    </lineage>
</organism>
<comment type="caution">
    <text evidence="2">The sequence shown here is derived from an EMBL/GenBank/DDBJ whole genome shotgun (WGS) entry which is preliminary data.</text>
</comment>
<dbReference type="RefSeq" id="WP_177672001.1">
    <property type="nucleotide sequence ID" value="NZ_JACRSY010000016.1"/>
</dbReference>
<name>A0A926EKI5_9FIRM</name>
<dbReference type="Pfam" id="PF12997">
    <property type="entry name" value="DUF3881"/>
    <property type="match status" value="1"/>
</dbReference>
<evidence type="ECO:0000256" key="1">
    <source>
        <dbReference type="SAM" id="Coils"/>
    </source>
</evidence>
<gene>
    <name evidence="2" type="ORF">H8718_10905</name>
</gene>
<sequence>MESPLKAIGFTQVNEKEMMEDILEEILSNPTKQEAIQLSAKQILAEYMKEIAENTYVMARVCVNKSSKEPKIQVFSCDAYVEANTALDVEDVEVEGFDDGDGGDQSYYVVCEERETAMQIVFWLQNVVEYLEARKKNLTCSQVNIVGIASEGTIVLPIEKDEEEEQIEKEEREKLRLILQQMKNGDEEAKEMLEKEEKELDDQLKERLREEDFLSVMSGYFIPETIDEATYAVLGEILEIKERINSQTDEKMYIFSLDVNDLNLEVVISQRELIGMPSVGMRFMGTCWIQGKVIMS</sequence>
<protein>
    <submittedName>
        <fullName evidence="2">DUF3881 family protein</fullName>
    </submittedName>
</protein>
<keyword evidence="1" id="KW-0175">Coiled coil</keyword>
<dbReference type="InterPro" id="IPR024541">
    <property type="entry name" value="DUF3881"/>
</dbReference>
<dbReference type="EMBL" id="JACRSY010000016">
    <property type="protein sequence ID" value="MBC8580032.1"/>
    <property type="molecule type" value="Genomic_DNA"/>
</dbReference>
<dbReference type="AlphaFoldDB" id="A0A926EKI5"/>
<evidence type="ECO:0000313" key="2">
    <source>
        <dbReference type="EMBL" id="MBC8580032.1"/>
    </source>
</evidence>
<feature type="coiled-coil region" evidence="1">
    <location>
        <begin position="158"/>
        <end position="210"/>
    </location>
</feature>
<keyword evidence="3" id="KW-1185">Reference proteome</keyword>